<keyword evidence="1" id="KW-0175">Coiled coil</keyword>
<feature type="coiled-coil region" evidence="1">
    <location>
        <begin position="13"/>
        <end position="86"/>
    </location>
</feature>
<proteinExistence type="predicted"/>
<dbReference type="EMBL" id="JAVIKH010000001">
    <property type="protein sequence ID" value="MDX8335028.1"/>
    <property type="molecule type" value="Genomic_DNA"/>
</dbReference>
<protein>
    <submittedName>
        <fullName evidence="2">Uncharacterized protein</fullName>
    </submittedName>
</protein>
<comment type="caution">
    <text evidence="2">The sequence shown here is derived from an EMBL/GenBank/DDBJ whole genome shotgun (WGS) entry which is preliminary data.</text>
</comment>
<sequence>MSFLLKLFNNKNIKELEKINLTLNKKLTGLQKELEEKEVLISKYSSLQSKPNTDYSKQWQLMEKNLRNLQEENRMLKENFMKLNKIIPKQQWQYSFLVDLHYFYSANKFVSIREKLFESGIKYLQEITEDMFSTILKDDRYVQEGLQKFLDYKNGVIDWDVKTFLIKGDKVTKIYQKSRKFLNILSEHNIEFMIDLESFDFQILKDFGFSQEDINIFKEKYESYNAERKI</sequence>
<keyword evidence="3" id="KW-1185">Reference proteome</keyword>
<dbReference type="Proteomes" id="UP001279681">
    <property type="component" value="Unassembled WGS sequence"/>
</dbReference>
<accession>A0ABU4W679</accession>
<gene>
    <name evidence="2" type="ORF">RFV38_00695</name>
</gene>
<reference evidence="3" key="1">
    <citation type="submission" date="2023-07" db="EMBL/GenBank/DDBJ databases">
        <authorList>
            <person name="Colorado M.A."/>
            <person name="Villamil L.M."/>
            <person name="Melo J.F."/>
            <person name="Rodriguez J.A."/>
            <person name="Ruiz R.Y."/>
        </authorList>
    </citation>
    <scope>NUCLEOTIDE SEQUENCE [LARGE SCALE GENOMIC DNA]</scope>
    <source>
        <strain evidence="3">C33</strain>
    </source>
</reference>
<evidence type="ECO:0000313" key="3">
    <source>
        <dbReference type="Proteomes" id="UP001279681"/>
    </source>
</evidence>
<dbReference type="RefSeq" id="WP_320312441.1">
    <property type="nucleotide sequence ID" value="NZ_JAVIKH010000001.1"/>
</dbReference>
<name>A0ABU4W679_9FUSO</name>
<organism evidence="2 3">
    <name type="scientific">Candidatus Cetobacterium colombiensis</name>
    <dbReference type="NCBI Taxonomy" id="3073100"/>
    <lineage>
        <taxon>Bacteria</taxon>
        <taxon>Fusobacteriati</taxon>
        <taxon>Fusobacteriota</taxon>
        <taxon>Fusobacteriia</taxon>
        <taxon>Fusobacteriales</taxon>
        <taxon>Fusobacteriaceae</taxon>
        <taxon>Cetobacterium</taxon>
    </lineage>
</organism>
<evidence type="ECO:0000313" key="2">
    <source>
        <dbReference type="EMBL" id="MDX8335028.1"/>
    </source>
</evidence>
<evidence type="ECO:0000256" key="1">
    <source>
        <dbReference type="SAM" id="Coils"/>
    </source>
</evidence>